<name>A0A5N6SDA3_ASPPS</name>
<dbReference type="EMBL" id="ML743628">
    <property type="protein sequence ID" value="KAE8132706.1"/>
    <property type="molecule type" value="Genomic_DNA"/>
</dbReference>
<evidence type="ECO:0000313" key="1">
    <source>
        <dbReference type="EMBL" id="KAE8132706.1"/>
    </source>
</evidence>
<dbReference type="RefSeq" id="XP_031908769.1">
    <property type="nucleotide sequence ID" value="XM_032060887.1"/>
</dbReference>
<organism evidence="1 2">
    <name type="scientific">Aspergillus pseudotamarii</name>
    <dbReference type="NCBI Taxonomy" id="132259"/>
    <lineage>
        <taxon>Eukaryota</taxon>
        <taxon>Fungi</taxon>
        <taxon>Dikarya</taxon>
        <taxon>Ascomycota</taxon>
        <taxon>Pezizomycotina</taxon>
        <taxon>Eurotiomycetes</taxon>
        <taxon>Eurotiomycetidae</taxon>
        <taxon>Eurotiales</taxon>
        <taxon>Aspergillaceae</taxon>
        <taxon>Aspergillus</taxon>
        <taxon>Aspergillus subgen. Circumdati</taxon>
    </lineage>
</organism>
<gene>
    <name evidence="1" type="ORF">BDV38DRAFT_287521</name>
</gene>
<reference evidence="1 2" key="1">
    <citation type="submission" date="2019-04" db="EMBL/GenBank/DDBJ databases">
        <title>Friends and foes A comparative genomics study of 23 Aspergillus species from section Flavi.</title>
        <authorList>
            <consortium name="DOE Joint Genome Institute"/>
            <person name="Kjaerbolling I."/>
            <person name="Vesth T."/>
            <person name="Frisvad J.C."/>
            <person name="Nybo J.L."/>
            <person name="Theobald S."/>
            <person name="Kildgaard S."/>
            <person name="Isbrandt T."/>
            <person name="Kuo A."/>
            <person name="Sato A."/>
            <person name="Lyhne E.K."/>
            <person name="Kogle M.E."/>
            <person name="Wiebenga A."/>
            <person name="Kun R.S."/>
            <person name="Lubbers R.J."/>
            <person name="Makela M.R."/>
            <person name="Barry K."/>
            <person name="Chovatia M."/>
            <person name="Clum A."/>
            <person name="Daum C."/>
            <person name="Haridas S."/>
            <person name="He G."/>
            <person name="LaButti K."/>
            <person name="Lipzen A."/>
            <person name="Mondo S."/>
            <person name="Riley R."/>
            <person name="Salamov A."/>
            <person name="Simmons B.A."/>
            <person name="Magnuson J.K."/>
            <person name="Henrissat B."/>
            <person name="Mortensen U.H."/>
            <person name="Larsen T.O."/>
            <person name="Devries R.P."/>
            <person name="Grigoriev I.V."/>
            <person name="Machida M."/>
            <person name="Baker S.E."/>
            <person name="Andersen M.R."/>
        </authorList>
    </citation>
    <scope>NUCLEOTIDE SEQUENCE [LARGE SCALE GENOMIC DNA]</scope>
    <source>
        <strain evidence="1 2">CBS 117625</strain>
    </source>
</reference>
<evidence type="ECO:0000313" key="2">
    <source>
        <dbReference type="Proteomes" id="UP000325672"/>
    </source>
</evidence>
<accession>A0A5N6SDA3</accession>
<dbReference type="GeneID" id="43645097"/>
<proteinExistence type="predicted"/>
<dbReference type="OrthoDB" id="10427115at2759"/>
<dbReference type="AlphaFoldDB" id="A0A5N6SDA3"/>
<keyword evidence="2" id="KW-1185">Reference proteome</keyword>
<dbReference type="Proteomes" id="UP000325672">
    <property type="component" value="Unassembled WGS sequence"/>
</dbReference>
<sequence length="175" mass="19184">MSSWKISFPTTLRQFKDGTPTDVKTHVPYTAFSSGDLLAEETSKVVSSGVNDDSSDSVYHGNIPTVLAINLSSDYTKERDEVSDANDKIELSNYGLRLPFWTATAKDATLYITPKLKETPCISSSLPVTACGGLGEPSSYDYTNVPSLLETWTIQNLISDEGKPQRAWLLVPFPL</sequence>
<protein>
    <submittedName>
        <fullName evidence="1">Uncharacterized protein</fullName>
    </submittedName>
</protein>